<dbReference type="EMBL" id="FPHV01000027">
    <property type="protein sequence ID" value="SFV80987.1"/>
    <property type="molecule type" value="Genomic_DNA"/>
</dbReference>
<name>A0A1W1DYH3_9ZZZZ</name>
<evidence type="ECO:0000313" key="2">
    <source>
        <dbReference type="EMBL" id="SFV86631.1"/>
    </source>
</evidence>
<organism evidence="2">
    <name type="scientific">hydrothermal vent metagenome</name>
    <dbReference type="NCBI Taxonomy" id="652676"/>
    <lineage>
        <taxon>unclassified sequences</taxon>
        <taxon>metagenomes</taxon>
        <taxon>ecological metagenomes</taxon>
    </lineage>
</organism>
<dbReference type="AlphaFoldDB" id="A0A1W1DYH3"/>
<reference evidence="2" key="1">
    <citation type="submission" date="2016-10" db="EMBL/GenBank/DDBJ databases">
        <authorList>
            <person name="de Groot N.N."/>
        </authorList>
    </citation>
    <scope>NUCLEOTIDE SEQUENCE</scope>
</reference>
<sequence>MLKITILSLSMLLLSSCVLTKVVTVPMRVGGAIISVIPGVGESIDAAIDETADVIDAIPI</sequence>
<dbReference type="InterPro" id="IPR046613">
    <property type="entry name" value="DUF6726"/>
</dbReference>
<proteinExistence type="predicted"/>
<gene>
    <name evidence="1" type="ORF">MNB_SUP05-6-663</name>
    <name evidence="2" type="ORF">MNB_SUP05-9-11</name>
</gene>
<dbReference type="Pfam" id="PF20487">
    <property type="entry name" value="DUF6726"/>
    <property type="match status" value="1"/>
</dbReference>
<accession>A0A1W1DYH3</accession>
<protein>
    <recommendedName>
        <fullName evidence="3">Lipoprotein</fullName>
    </recommendedName>
</protein>
<evidence type="ECO:0008006" key="3">
    <source>
        <dbReference type="Google" id="ProtNLM"/>
    </source>
</evidence>
<dbReference type="EMBL" id="FPHX01000299">
    <property type="protein sequence ID" value="SFV86631.1"/>
    <property type="molecule type" value="Genomic_DNA"/>
</dbReference>
<evidence type="ECO:0000313" key="1">
    <source>
        <dbReference type="EMBL" id="SFV80987.1"/>
    </source>
</evidence>
<dbReference type="PROSITE" id="PS51257">
    <property type="entry name" value="PROKAR_LIPOPROTEIN"/>
    <property type="match status" value="1"/>
</dbReference>